<sequence length="229" mass="23961">MPDLTPNLRDIGGLPAAGGRATATGRVLRSAVPRAGDLAPDGIAWPPSLVIDLRSSTELAEAHPLSAAGARIVNVPLLAALRPGVAPVDTLTLLYRLVLDTAADELVRLVDEIAHEPGPTLVHCAAGKDRTGISIALLLRLVGVSGDDVLHDYNLTEHARHEIDARLRPSSAGPPPAHTYPPGFAHVSPEAIESVLEVWDGHGDGVEGWFVEAGGSSTSVDQLRRTLLA</sequence>
<dbReference type="InterPro" id="IPR026893">
    <property type="entry name" value="Tyr/Ser_Pase_IphP-type"/>
</dbReference>
<dbReference type="EMBL" id="SDPP02000002">
    <property type="protein sequence ID" value="KAA1378120.1"/>
    <property type="molecule type" value="Genomic_DNA"/>
</dbReference>
<dbReference type="SUPFAM" id="SSF52799">
    <property type="entry name" value="(Phosphotyrosine protein) phosphatases II"/>
    <property type="match status" value="1"/>
</dbReference>
<dbReference type="OrthoDB" id="1188001at2"/>
<comment type="caution">
    <text evidence="2">The sequence shown here is derived from an EMBL/GenBank/DDBJ whole genome shotgun (WGS) entry which is preliminary data.</text>
</comment>
<dbReference type="GO" id="GO:0004721">
    <property type="term" value="F:phosphoprotein phosphatase activity"/>
    <property type="evidence" value="ECO:0007669"/>
    <property type="project" value="InterPro"/>
</dbReference>
<evidence type="ECO:0000313" key="3">
    <source>
        <dbReference type="Proteomes" id="UP001515100"/>
    </source>
</evidence>
<dbReference type="Gene3D" id="3.90.190.10">
    <property type="entry name" value="Protein tyrosine phosphatase superfamily"/>
    <property type="match status" value="1"/>
</dbReference>
<protein>
    <submittedName>
        <fullName evidence="2">Tyrosine-protein phosphatase</fullName>
    </submittedName>
</protein>
<dbReference type="RefSeq" id="WP_129183257.1">
    <property type="nucleotide sequence ID" value="NZ_JAGIOG010000001.1"/>
</dbReference>
<dbReference type="Proteomes" id="UP001515100">
    <property type="component" value="Unassembled WGS sequence"/>
</dbReference>
<dbReference type="AlphaFoldDB" id="A0A641ALF6"/>
<feature type="domain" description="Tyrosine specific protein phosphatases" evidence="1">
    <location>
        <begin position="104"/>
        <end position="139"/>
    </location>
</feature>
<organism evidence="2 3">
    <name type="scientific">Aeromicrobium fastidiosum</name>
    <dbReference type="NCBI Taxonomy" id="52699"/>
    <lineage>
        <taxon>Bacteria</taxon>
        <taxon>Bacillati</taxon>
        <taxon>Actinomycetota</taxon>
        <taxon>Actinomycetes</taxon>
        <taxon>Propionibacteriales</taxon>
        <taxon>Nocardioidaceae</taxon>
        <taxon>Aeromicrobium</taxon>
    </lineage>
</organism>
<gene>
    <name evidence="2" type="ORF">ESP62_006975</name>
</gene>
<keyword evidence="3" id="KW-1185">Reference proteome</keyword>
<dbReference type="InterPro" id="IPR029021">
    <property type="entry name" value="Prot-tyrosine_phosphatase-like"/>
</dbReference>
<dbReference type="InterPro" id="IPR016130">
    <property type="entry name" value="Tyr_Pase_AS"/>
</dbReference>
<dbReference type="PROSITE" id="PS50056">
    <property type="entry name" value="TYR_PHOSPHATASE_2"/>
    <property type="match status" value="1"/>
</dbReference>
<name>A0A641ALF6_9ACTN</name>
<accession>A0A641ALF6</accession>
<reference evidence="2" key="1">
    <citation type="submission" date="2019-09" db="EMBL/GenBank/DDBJ databases">
        <authorList>
            <person name="Li J."/>
        </authorList>
    </citation>
    <scope>NUCLEOTIDE SEQUENCE [LARGE SCALE GENOMIC DNA]</scope>
    <source>
        <strain evidence="2">NRBC 14897</strain>
    </source>
</reference>
<evidence type="ECO:0000259" key="1">
    <source>
        <dbReference type="PROSITE" id="PS50056"/>
    </source>
</evidence>
<evidence type="ECO:0000313" key="2">
    <source>
        <dbReference type="EMBL" id="KAA1378120.1"/>
    </source>
</evidence>
<dbReference type="InterPro" id="IPR000387">
    <property type="entry name" value="Tyr_Pase_dom"/>
</dbReference>
<dbReference type="Pfam" id="PF13350">
    <property type="entry name" value="Y_phosphatase3"/>
    <property type="match status" value="1"/>
</dbReference>
<dbReference type="PROSITE" id="PS00383">
    <property type="entry name" value="TYR_PHOSPHATASE_1"/>
    <property type="match status" value="1"/>
</dbReference>
<proteinExistence type="predicted"/>